<comment type="similarity">
    <text evidence="1">Belongs to the short-chain dehydrogenases/reductases (SDR) family.</text>
</comment>
<dbReference type="SUPFAM" id="SSF51735">
    <property type="entry name" value="NAD(P)-binding Rossmann-fold domains"/>
    <property type="match status" value="1"/>
</dbReference>
<dbReference type="NCBIfam" id="NF009466">
    <property type="entry name" value="PRK12826.1-2"/>
    <property type="match status" value="1"/>
</dbReference>
<dbReference type="InterPro" id="IPR057326">
    <property type="entry name" value="KR_dom"/>
</dbReference>
<proteinExistence type="inferred from homology"/>
<protein>
    <submittedName>
        <fullName evidence="4">3-oxoacyl-[acyl-carrier-protein] reductase FabG</fullName>
        <ecNumber evidence="4">1.1.1.100</ecNumber>
    </submittedName>
</protein>
<dbReference type="FunFam" id="3.40.50.720:FF:000173">
    <property type="entry name" value="3-oxoacyl-[acyl-carrier protein] reductase"/>
    <property type="match status" value="1"/>
</dbReference>
<dbReference type="InterPro" id="IPR002347">
    <property type="entry name" value="SDR_fam"/>
</dbReference>
<name>A0A2S9YRG8_9BACT</name>
<dbReference type="PANTHER" id="PTHR42879">
    <property type="entry name" value="3-OXOACYL-(ACYL-CARRIER-PROTEIN) REDUCTASE"/>
    <property type="match status" value="1"/>
</dbReference>
<evidence type="ECO:0000313" key="5">
    <source>
        <dbReference type="Proteomes" id="UP000238823"/>
    </source>
</evidence>
<sequence>MNDDGRSWALVTGASRGIGAAIAEQLADAGLGVLINYRSNHAAAEQVRERILAAGGVAELLPFDVADADAVAAALAGVLESGRPVSVLVNNAGVTADAAFPALEREAWDAVLRPTLDGFYNVTRPLVMPMVRRRHGRIINISSISGLVGNRGQVNYSAAKAGIIGATKALARELAKRKITVNAVAPGLIETEMAAHAPTQDMVKMIPMRRMGTAVEVAKLVRFLASDDAAYVTGQVITIDGGLT</sequence>
<dbReference type="PRINTS" id="PR00080">
    <property type="entry name" value="SDRFAMILY"/>
</dbReference>
<dbReference type="Proteomes" id="UP000238823">
    <property type="component" value="Unassembled WGS sequence"/>
</dbReference>
<feature type="domain" description="Ketoreductase" evidence="3">
    <location>
        <begin position="7"/>
        <end position="192"/>
    </location>
</feature>
<dbReference type="Pfam" id="PF13561">
    <property type="entry name" value="adh_short_C2"/>
    <property type="match status" value="1"/>
</dbReference>
<evidence type="ECO:0000259" key="3">
    <source>
        <dbReference type="SMART" id="SM00822"/>
    </source>
</evidence>
<dbReference type="PRINTS" id="PR00081">
    <property type="entry name" value="GDHRDH"/>
</dbReference>
<dbReference type="EC" id="1.1.1.100" evidence="4"/>
<dbReference type="NCBIfam" id="NF004200">
    <property type="entry name" value="PRK05653.1-5"/>
    <property type="match status" value="1"/>
</dbReference>
<comment type="caution">
    <text evidence="4">The sequence shown here is derived from an EMBL/GenBank/DDBJ whole genome shotgun (WGS) entry which is preliminary data.</text>
</comment>
<evidence type="ECO:0000313" key="4">
    <source>
        <dbReference type="EMBL" id="PRQ07659.1"/>
    </source>
</evidence>
<evidence type="ECO:0000256" key="2">
    <source>
        <dbReference type="ARBA" id="ARBA00023002"/>
    </source>
</evidence>
<dbReference type="InterPro" id="IPR050259">
    <property type="entry name" value="SDR"/>
</dbReference>
<dbReference type="GO" id="GO:0004316">
    <property type="term" value="F:3-oxoacyl-[acyl-carrier-protein] reductase (NADPH) activity"/>
    <property type="evidence" value="ECO:0007669"/>
    <property type="project" value="UniProtKB-EC"/>
</dbReference>
<dbReference type="PANTHER" id="PTHR42879:SF2">
    <property type="entry name" value="3-OXOACYL-[ACYL-CARRIER-PROTEIN] REDUCTASE FABG"/>
    <property type="match status" value="1"/>
</dbReference>
<reference evidence="4 5" key="1">
    <citation type="submission" date="2018-03" db="EMBL/GenBank/DDBJ databases">
        <title>Draft Genome Sequences of the Obligatory Marine Myxobacteria Enhygromyxa salina SWB007.</title>
        <authorList>
            <person name="Poehlein A."/>
            <person name="Moghaddam J.A."/>
            <person name="Harms H."/>
            <person name="Alanjari M."/>
            <person name="Koenig G.M."/>
            <person name="Daniel R."/>
            <person name="Schaeberle T.F."/>
        </authorList>
    </citation>
    <scope>NUCLEOTIDE SEQUENCE [LARGE SCALE GENOMIC DNA]</scope>
    <source>
        <strain evidence="4 5">SWB007</strain>
    </source>
</reference>
<dbReference type="EMBL" id="PVNL01000051">
    <property type="protein sequence ID" value="PRQ07659.1"/>
    <property type="molecule type" value="Genomic_DNA"/>
</dbReference>
<evidence type="ECO:0000256" key="1">
    <source>
        <dbReference type="ARBA" id="ARBA00006484"/>
    </source>
</evidence>
<accession>A0A2S9YRG8</accession>
<dbReference type="OrthoDB" id="9804774at2"/>
<dbReference type="AlphaFoldDB" id="A0A2S9YRG8"/>
<gene>
    <name evidence="4" type="primary">fabG_7</name>
    <name evidence="4" type="ORF">ENSA7_26490</name>
</gene>
<organism evidence="4 5">
    <name type="scientific">Enhygromyxa salina</name>
    <dbReference type="NCBI Taxonomy" id="215803"/>
    <lineage>
        <taxon>Bacteria</taxon>
        <taxon>Pseudomonadati</taxon>
        <taxon>Myxococcota</taxon>
        <taxon>Polyangia</taxon>
        <taxon>Nannocystales</taxon>
        <taxon>Nannocystaceae</taxon>
        <taxon>Enhygromyxa</taxon>
    </lineage>
</organism>
<dbReference type="InterPro" id="IPR036291">
    <property type="entry name" value="NAD(P)-bd_dom_sf"/>
</dbReference>
<dbReference type="Gene3D" id="3.40.50.720">
    <property type="entry name" value="NAD(P)-binding Rossmann-like Domain"/>
    <property type="match status" value="1"/>
</dbReference>
<dbReference type="RefSeq" id="WP_106089668.1">
    <property type="nucleotide sequence ID" value="NZ_PVNL01000051.1"/>
</dbReference>
<keyword evidence="2 4" id="KW-0560">Oxidoreductase</keyword>
<dbReference type="SMART" id="SM00822">
    <property type="entry name" value="PKS_KR"/>
    <property type="match status" value="1"/>
</dbReference>